<evidence type="ECO:0000313" key="1">
    <source>
        <dbReference type="EMBL" id="PIL27362.1"/>
    </source>
</evidence>
<sequence length="101" mass="11408">MGTSWVDVRDVAEAHALAFIEPAVGGERIIVSAHAFKWQDLTRKIEGDKIPAGNTSYEPSKAKHIHVVADKGRQMLGLKYHSLEETTRHMLHEFKCRGWIT</sequence>
<gene>
    <name evidence="1" type="ORF">GSI_10509</name>
</gene>
<proteinExistence type="predicted"/>
<organism evidence="1 2">
    <name type="scientific">Ganoderma sinense ZZ0214-1</name>
    <dbReference type="NCBI Taxonomy" id="1077348"/>
    <lineage>
        <taxon>Eukaryota</taxon>
        <taxon>Fungi</taxon>
        <taxon>Dikarya</taxon>
        <taxon>Basidiomycota</taxon>
        <taxon>Agaricomycotina</taxon>
        <taxon>Agaricomycetes</taxon>
        <taxon>Polyporales</taxon>
        <taxon>Polyporaceae</taxon>
        <taxon>Ganoderma</taxon>
    </lineage>
</organism>
<dbReference type="AlphaFoldDB" id="A0A2G8S0R3"/>
<accession>A0A2G8S0R3</accession>
<dbReference type="STRING" id="1077348.A0A2G8S0R3"/>
<dbReference type="Gene3D" id="3.40.50.720">
    <property type="entry name" value="NAD(P)-binding Rossmann-like Domain"/>
    <property type="match status" value="1"/>
</dbReference>
<comment type="caution">
    <text evidence="1">The sequence shown here is derived from an EMBL/GenBank/DDBJ whole genome shotgun (WGS) entry which is preliminary data.</text>
</comment>
<evidence type="ECO:0000313" key="2">
    <source>
        <dbReference type="Proteomes" id="UP000230002"/>
    </source>
</evidence>
<dbReference type="SUPFAM" id="SSF51735">
    <property type="entry name" value="NAD(P)-binding Rossmann-fold domains"/>
    <property type="match status" value="1"/>
</dbReference>
<dbReference type="OrthoDB" id="2735536at2759"/>
<dbReference type="Proteomes" id="UP000230002">
    <property type="component" value="Unassembled WGS sequence"/>
</dbReference>
<dbReference type="EMBL" id="AYKW01000034">
    <property type="protein sequence ID" value="PIL27362.1"/>
    <property type="molecule type" value="Genomic_DNA"/>
</dbReference>
<reference evidence="1 2" key="1">
    <citation type="journal article" date="2015" name="Sci. Rep.">
        <title>Chromosome-level genome map provides insights into diverse defense mechanisms in the medicinal fungus Ganoderma sinense.</title>
        <authorList>
            <person name="Zhu Y."/>
            <person name="Xu J."/>
            <person name="Sun C."/>
            <person name="Zhou S."/>
            <person name="Xu H."/>
            <person name="Nelson D.R."/>
            <person name="Qian J."/>
            <person name="Song J."/>
            <person name="Luo H."/>
            <person name="Xiang L."/>
            <person name="Li Y."/>
            <person name="Xu Z."/>
            <person name="Ji A."/>
            <person name="Wang L."/>
            <person name="Lu S."/>
            <person name="Hayward A."/>
            <person name="Sun W."/>
            <person name="Li X."/>
            <person name="Schwartz D.C."/>
            <person name="Wang Y."/>
            <person name="Chen S."/>
        </authorList>
    </citation>
    <scope>NUCLEOTIDE SEQUENCE [LARGE SCALE GENOMIC DNA]</scope>
    <source>
        <strain evidence="1 2">ZZ0214-1</strain>
    </source>
</reference>
<keyword evidence="2" id="KW-1185">Reference proteome</keyword>
<name>A0A2G8S0R3_9APHY</name>
<dbReference type="InterPro" id="IPR036291">
    <property type="entry name" value="NAD(P)-bd_dom_sf"/>
</dbReference>
<protein>
    <recommendedName>
        <fullName evidence="3">NAD-dependent epimerase/dehydratase domain-containing protein</fullName>
    </recommendedName>
</protein>
<evidence type="ECO:0008006" key="3">
    <source>
        <dbReference type="Google" id="ProtNLM"/>
    </source>
</evidence>